<evidence type="ECO:0000313" key="1">
    <source>
        <dbReference type="EMBL" id="GAI22037.1"/>
    </source>
</evidence>
<name>X1LRQ0_9ZZZZ</name>
<reference evidence="1" key="1">
    <citation type="journal article" date="2014" name="Front. Microbiol.">
        <title>High frequency of phylogenetically diverse reductive dehalogenase-homologous genes in deep subseafloor sedimentary metagenomes.</title>
        <authorList>
            <person name="Kawai M."/>
            <person name="Futagami T."/>
            <person name="Toyoda A."/>
            <person name="Takaki Y."/>
            <person name="Nishi S."/>
            <person name="Hori S."/>
            <person name="Arai W."/>
            <person name="Tsubouchi T."/>
            <person name="Morono Y."/>
            <person name="Uchiyama I."/>
            <person name="Ito T."/>
            <person name="Fujiyama A."/>
            <person name="Inagaki F."/>
            <person name="Takami H."/>
        </authorList>
    </citation>
    <scope>NUCLEOTIDE SEQUENCE</scope>
    <source>
        <strain evidence="1">Expedition CK06-06</strain>
    </source>
</reference>
<proteinExistence type="predicted"/>
<accession>X1LRQ0</accession>
<gene>
    <name evidence="1" type="ORF">S06H3_35318</name>
</gene>
<comment type="caution">
    <text evidence="1">The sequence shown here is derived from an EMBL/GenBank/DDBJ whole genome shotgun (WGS) entry which is preliminary data.</text>
</comment>
<organism evidence="1">
    <name type="scientific">marine sediment metagenome</name>
    <dbReference type="NCBI Taxonomy" id="412755"/>
    <lineage>
        <taxon>unclassified sequences</taxon>
        <taxon>metagenomes</taxon>
        <taxon>ecological metagenomes</taxon>
    </lineage>
</organism>
<dbReference type="AlphaFoldDB" id="X1LRQ0"/>
<protein>
    <submittedName>
        <fullName evidence="1">Uncharacterized protein</fullName>
    </submittedName>
</protein>
<dbReference type="EMBL" id="BARV01021299">
    <property type="protein sequence ID" value="GAI22037.1"/>
    <property type="molecule type" value="Genomic_DNA"/>
</dbReference>
<sequence>MEFDPHKYPHPGHEDAQGMLLELGKIYGYETSVPPYDRKKKFLDRTLEEIATLEQVPPFTYSDIVRIARAIDVMWFKGDPERWMPRFAFEVEHTTDITKGLTRLNDLHQTIVQVKPFVVLPEDKIKKFEIEISRGTFSKIKDVCKVRTYNSLIELYNRAVEHHSIKSEFLGKSLTFQKP</sequence>